<evidence type="ECO:0000313" key="2">
    <source>
        <dbReference type="Proteomes" id="UP001159387"/>
    </source>
</evidence>
<dbReference type="Proteomes" id="UP001159387">
    <property type="component" value="Unassembled WGS sequence"/>
</dbReference>
<dbReference type="RefSeq" id="WP_280653417.1">
    <property type="nucleotide sequence ID" value="NZ_JANQDH010000019.1"/>
</dbReference>
<sequence>MSELHLRVYANRSELILPDGTVQVFDEGGMSQAAKARYKKITGELANGYLETQILACRDDSEHLDFSELTPVNKHLLDRLVQSVTSEVGRALVGLTILQLCVKSIEPEQNIRLHKGSAKTKDFSWRDGISMRSLDKKYITPVLREYELLRLNADGIFMTRSLAENYPYSMVYKANIRGARSEWVNLVEEIETGQIAADIALRYLLLQLLNQTANFKKLASQVIDQLSIFLSRKVINQETAFSLILDHINQSDYAARLMEIAMHSLMQAMQDYQVFPNSFLKPLSQMRSANKKHGNVGDIELVEDRQIVEAWDAKYGKSYLRDEIEELSEKLELHPAIQRAGFVTSVEPERLDELQPRCAEIEDFYTISLEILTFAQWIKQQFERALTDEAASEPELAVAWITAYTESLAQQRRNIAPIDEPCYQWLLNMNNILTKSHIPNL</sequence>
<dbReference type="EMBL" id="JANQDH010000019">
    <property type="protein sequence ID" value="MDH6059402.1"/>
    <property type="molecule type" value="Genomic_DNA"/>
</dbReference>
<dbReference type="AlphaFoldDB" id="A0AA43GR64"/>
<reference evidence="1 2" key="1">
    <citation type="journal article" date="2023" name="J. Phycol.">
        <title>Chrysosporum ovalisporum is synonymous with the true-branching cyanobacterium Umezakia natans (Nostocales/Aphanizomenonaceae).</title>
        <authorList>
            <person name="McGregor G.B."/>
            <person name="Sendall B.C."/>
            <person name="Niiyama Y."/>
            <person name="Tuji A."/>
            <person name="Willis A."/>
        </authorList>
    </citation>
    <scope>NUCLEOTIDE SEQUENCE [LARGE SCALE GENOMIC DNA]</scope>
    <source>
        <strain evidence="1 2">ANA360D</strain>
    </source>
</reference>
<accession>A0AA43GR64</accession>
<gene>
    <name evidence="1" type="ORF">NWP17_02945</name>
</gene>
<keyword evidence="2" id="KW-1185">Reference proteome</keyword>
<protein>
    <submittedName>
        <fullName evidence="1">Uncharacterized protein</fullName>
    </submittedName>
</protein>
<organism evidence="1 2">
    <name type="scientific">Chrysosporum bergii ANA360D</name>
    <dbReference type="NCBI Taxonomy" id="617107"/>
    <lineage>
        <taxon>Bacteria</taxon>
        <taxon>Bacillati</taxon>
        <taxon>Cyanobacteriota</taxon>
        <taxon>Cyanophyceae</taxon>
        <taxon>Nostocales</taxon>
        <taxon>Nodulariaceae</taxon>
        <taxon>Chrysosporum</taxon>
    </lineage>
</organism>
<name>A0AA43GR64_9CYAN</name>
<proteinExistence type="predicted"/>
<evidence type="ECO:0000313" key="1">
    <source>
        <dbReference type="EMBL" id="MDH6059402.1"/>
    </source>
</evidence>
<comment type="caution">
    <text evidence="1">The sequence shown here is derived from an EMBL/GenBank/DDBJ whole genome shotgun (WGS) entry which is preliminary data.</text>
</comment>